<organism evidence="2 3">
    <name type="scientific">Ascochyta lentis</name>
    <dbReference type="NCBI Taxonomy" id="205686"/>
    <lineage>
        <taxon>Eukaryota</taxon>
        <taxon>Fungi</taxon>
        <taxon>Dikarya</taxon>
        <taxon>Ascomycota</taxon>
        <taxon>Pezizomycotina</taxon>
        <taxon>Dothideomycetes</taxon>
        <taxon>Pleosporomycetidae</taxon>
        <taxon>Pleosporales</taxon>
        <taxon>Pleosporineae</taxon>
        <taxon>Didymellaceae</taxon>
        <taxon>Ascochyta</taxon>
    </lineage>
</organism>
<dbReference type="OrthoDB" id="3794585at2759"/>
<keyword evidence="3" id="KW-1185">Reference proteome</keyword>
<feature type="compositionally biased region" description="Polar residues" evidence="1">
    <location>
        <begin position="241"/>
        <end position="250"/>
    </location>
</feature>
<feature type="region of interest" description="Disordered" evidence="1">
    <location>
        <begin position="62"/>
        <end position="89"/>
    </location>
</feature>
<feature type="region of interest" description="Disordered" evidence="1">
    <location>
        <begin position="232"/>
        <end position="261"/>
    </location>
</feature>
<dbReference type="Proteomes" id="UP000651452">
    <property type="component" value="Unassembled WGS sequence"/>
</dbReference>
<evidence type="ECO:0000313" key="2">
    <source>
        <dbReference type="EMBL" id="KAF9694566.1"/>
    </source>
</evidence>
<reference evidence="2" key="1">
    <citation type="submission" date="2018-12" db="EMBL/GenBank/DDBJ databases">
        <authorList>
            <person name="Syme R.A."/>
            <person name="Farfan-Caceres L."/>
            <person name="Lichtenzveig J."/>
        </authorList>
    </citation>
    <scope>NUCLEOTIDE SEQUENCE</scope>
    <source>
        <strain evidence="2">Al4</strain>
    </source>
</reference>
<protein>
    <submittedName>
        <fullName evidence="2">Uncharacterized protein</fullName>
    </submittedName>
</protein>
<dbReference type="AlphaFoldDB" id="A0A8H7MCK8"/>
<name>A0A8H7MCK8_9PLEO</name>
<evidence type="ECO:0000313" key="3">
    <source>
        <dbReference type="Proteomes" id="UP000651452"/>
    </source>
</evidence>
<reference evidence="2" key="2">
    <citation type="submission" date="2020-09" db="EMBL/GenBank/DDBJ databases">
        <title>Reference genome assembly for Australian Ascochyta lentis isolate Al4.</title>
        <authorList>
            <person name="Lee R.C."/>
            <person name="Farfan-Caceres L.M."/>
            <person name="Debler J.W."/>
            <person name="Williams A.H."/>
            <person name="Henares B.M."/>
        </authorList>
    </citation>
    <scope>NUCLEOTIDE SEQUENCE</scope>
    <source>
        <strain evidence="2">Al4</strain>
    </source>
</reference>
<sequence>MSYETDFRGDRLRLHAFLRVVDDGLPKRPSRFRRRFLAVSDDLEASSHSISDYTNDTVASVQEASHEGPLNDVSFLDGMRPPNPEQPLPAFEEQSLVTAEDSVQQRGYEQVGCASAKSNQQTEKRASDQPVTAATKAHNKLRKTPSTRHRRRIPVNELALLRTTSSDGLPQPRDADNIFAAPVTADDPIEDSQVVSRASLGASYKLLAFNRVRKSQKQTTIGTANAGLTKRSGLISRGPFGNTNPAQPNRVSHKKPSTSNFVKGSDGFVGAELSIQHTKRLVQSRSNNKILGKKYAPASAGLILVHGHLPTPLVEHHVRALSVQHRMTSQAQSRMHEMQPLSERALSEIQRALSEREARERHGFGLQQCKSLVHDQLSNITAPTGRVSGVPTSKGHDEEHVPCNMLYSHNDDRHDATRPSHPLPLARVPTFSTDTSCLETAIYIVDAPHRSDRVDEDS</sequence>
<gene>
    <name evidence="2" type="ORF">EKO04_007363</name>
</gene>
<feature type="compositionally biased region" description="Basic residues" evidence="1">
    <location>
        <begin position="137"/>
        <end position="148"/>
    </location>
</feature>
<accession>A0A8H7MCK8</accession>
<dbReference type="EMBL" id="RZGK01000013">
    <property type="protein sequence ID" value="KAF9694566.1"/>
    <property type="molecule type" value="Genomic_DNA"/>
</dbReference>
<comment type="caution">
    <text evidence="2">The sequence shown here is derived from an EMBL/GenBank/DDBJ whole genome shotgun (WGS) entry which is preliminary data.</text>
</comment>
<feature type="region of interest" description="Disordered" evidence="1">
    <location>
        <begin position="111"/>
        <end position="148"/>
    </location>
</feature>
<proteinExistence type="predicted"/>
<evidence type="ECO:0000256" key="1">
    <source>
        <dbReference type="SAM" id="MobiDB-lite"/>
    </source>
</evidence>